<organism evidence="1 2">
    <name type="scientific">Eremothecium cymbalariae (strain CBS 270.75 / DBVPG 7215 / KCTC 17166 / NRRL Y-17582)</name>
    <name type="common">Yeast</name>
    <dbReference type="NCBI Taxonomy" id="931890"/>
    <lineage>
        <taxon>Eukaryota</taxon>
        <taxon>Fungi</taxon>
        <taxon>Dikarya</taxon>
        <taxon>Ascomycota</taxon>
        <taxon>Saccharomycotina</taxon>
        <taxon>Saccharomycetes</taxon>
        <taxon>Saccharomycetales</taxon>
        <taxon>Saccharomycetaceae</taxon>
        <taxon>Eremothecium</taxon>
    </lineage>
</organism>
<dbReference type="OrthoDB" id="5361617at2759"/>
<gene>
    <name evidence="1" type="ordered locus">Ecym_6268</name>
</gene>
<reference evidence="2" key="1">
    <citation type="journal article" date="2012" name="G3 (Bethesda)">
        <title>Pichia sorbitophila, an interspecies yeast hybrid reveals early steps of genome resolution following polyploidization.</title>
        <authorList>
            <person name="Leh Louis V."/>
            <person name="Despons L."/>
            <person name="Friedrich A."/>
            <person name="Martin T."/>
            <person name="Durrens P."/>
            <person name="Casaregola S."/>
            <person name="Neuveglise C."/>
            <person name="Fairhead C."/>
            <person name="Marck C."/>
            <person name="Cruz J.A."/>
            <person name="Straub M.L."/>
            <person name="Kugler V."/>
            <person name="Sacerdot C."/>
            <person name="Uzunov Z."/>
            <person name="Thierry A."/>
            <person name="Weiss S."/>
            <person name="Bleykasten C."/>
            <person name="De Montigny J."/>
            <person name="Jacques N."/>
            <person name="Jung P."/>
            <person name="Lemaire M."/>
            <person name="Mallet S."/>
            <person name="Morel G."/>
            <person name="Richard G.F."/>
            <person name="Sarkar A."/>
            <person name="Savel G."/>
            <person name="Schacherer J."/>
            <person name="Seret M.L."/>
            <person name="Talla E."/>
            <person name="Samson G."/>
            <person name="Jubin C."/>
            <person name="Poulain J."/>
            <person name="Vacherie B."/>
            <person name="Barbe V."/>
            <person name="Pelletier E."/>
            <person name="Sherman D.J."/>
            <person name="Westhof E."/>
            <person name="Weissenbach J."/>
            <person name="Baret P.V."/>
            <person name="Wincker P."/>
            <person name="Gaillardin C."/>
            <person name="Dujon B."/>
            <person name="Souciet J.L."/>
        </authorList>
    </citation>
    <scope>NUCLEOTIDE SEQUENCE [LARGE SCALE GENOMIC DNA]</scope>
    <source>
        <strain evidence="2">CBS 270.75 / DBVPG 7215 / KCTC 17166 / NRRL Y-17582</strain>
    </source>
</reference>
<dbReference type="AlphaFoldDB" id="G8JVH0"/>
<dbReference type="FunCoup" id="G8JVH0">
    <property type="interactions" value="39"/>
</dbReference>
<sequence length="220" mass="25516">MSVYFILDASVFQKGLGNIRQWYDDVSSQKQNLLQVHLYIPTYTLMELDFQQAKRKSYIAGQSLKFIDGIKESQWFHLHLEYPETVGKVLDDDVARFAKGSAGKLSISGLRPKFQTLLKSCVYKCLLEEEQKDANWIVVTEDPHVVSILDEHGVPHVDLMQADRMVQEILQTIPFKRHARFNEDLRRTVRRVELDGKQVFKTSFEQVLYAPRGRGTLWSP</sequence>
<dbReference type="OMA" id="PTYTLKE"/>
<dbReference type="Proteomes" id="UP000006790">
    <property type="component" value="Chromosome 6"/>
</dbReference>
<dbReference type="RefSeq" id="XP_003647466.1">
    <property type="nucleotide sequence ID" value="XM_003647418.1"/>
</dbReference>
<keyword evidence="2" id="KW-1185">Reference proteome</keyword>
<dbReference type="InParanoid" id="G8JVH0"/>
<dbReference type="eggNOG" id="ENOG502RYBU">
    <property type="taxonomic scope" value="Eukaryota"/>
</dbReference>
<evidence type="ECO:0000313" key="2">
    <source>
        <dbReference type="Proteomes" id="UP000006790"/>
    </source>
</evidence>
<dbReference type="KEGG" id="erc:Ecym_6268"/>
<dbReference type="GO" id="GO:0000184">
    <property type="term" value="P:nuclear-transcribed mRNA catabolic process, nonsense-mediated decay"/>
    <property type="evidence" value="ECO:0007669"/>
    <property type="project" value="EnsemblFungi"/>
</dbReference>
<protein>
    <recommendedName>
        <fullName evidence="3">PIN domain-containing protein</fullName>
    </recommendedName>
</protein>
<dbReference type="HOGENOM" id="CLU_1273151_0_0_1"/>
<evidence type="ECO:0000313" key="1">
    <source>
        <dbReference type="EMBL" id="AET40649.1"/>
    </source>
</evidence>
<name>G8JVH0_ERECY</name>
<dbReference type="CDD" id="cd18717">
    <property type="entry name" value="PIN_ScNmd4p-like"/>
    <property type="match status" value="1"/>
</dbReference>
<accession>G8JVH0</accession>
<dbReference type="GeneID" id="11469044"/>
<dbReference type="EMBL" id="CP002502">
    <property type="protein sequence ID" value="AET40649.1"/>
    <property type="molecule type" value="Genomic_DNA"/>
</dbReference>
<evidence type="ECO:0008006" key="3">
    <source>
        <dbReference type="Google" id="ProtNLM"/>
    </source>
</evidence>
<proteinExistence type="predicted"/>